<protein>
    <submittedName>
        <fullName evidence="1">Uncharacterized protein</fullName>
    </submittedName>
</protein>
<name>A0A9P6NSZ3_9BASI</name>
<organism evidence="1 2">
    <name type="scientific">Cronartium quercuum f. sp. fusiforme G11</name>
    <dbReference type="NCBI Taxonomy" id="708437"/>
    <lineage>
        <taxon>Eukaryota</taxon>
        <taxon>Fungi</taxon>
        <taxon>Dikarya</taxon>
        <taxon>Basidiomycota</taxon>
        <taxon>Pucciniomycotina</taxon>
        <taxon>Pucciniomycetes</taxon>
        <taxon>Pucciniales</taxon>
        <taxon>Coleosporiaceae</taxon>
        <taxon>Cronartium</taxon>
    </lineage>
</organism>
<evidence type="ECO:0000313" key="2">
    <source>
        <dbReference type="Proteomes" id="UP000886653"/>
    </source>
</evidence>
<dbReference type="AlphaFoldDB" id="A0A9P6NSZ3"/>
<reference evidence="1" key="1">
    <citation type="submission" date="2013-11" db="EMBL/GenBank/DDBJ databases">
        <title>Genome sequence of the fusiform rust pathogen reveals effectors for host alternation and coevolution with pine.</title>
        <authorList>
            <consortium name="DOE Joint Genome Institute"/>
            <person name="Smith K."/>
            <person name="Pendleton A."/>
            <person name="Kubisiak T."/>
            <person name="Anderson C."/>
            <person name="Salamov A."/>
            <person name="Aerts A."/>
            <person name="Riley R."/>
            <person name="Clum A."/>
            <person name="Lindquist E."/>
            <person name="Ence D."/>
            <person name="Campbell M."/>
            <person name="Kronenberg Z."/>
            <person name="Feau N."/>
            <person name="Dhillon B."/>
            <person name="Hamelin R."/>
            <person name="Burleigh J."/>
            <person name="Smith J."/>
            <person name="Yandell M."/>
            <person name="Nelson C."/>
            <person name="Grigoriev I."/>
            <person name="Davis J."/>
        </authorList>
    </citation>
    <scope>NUCLEOTIDE SEQUENCE</scope>
    <source>
        <strain evidence="1">G11</strain>
    </source>
</reference>
<keyword evidence="2" id="KW-1185">Reference proteome</keyword>
<dbReference type="EMBL" id="MU167224">
    <property type="protein sequence ID" value="KAG0149792.1"/>
    <property type="molecule type" value="Genomic_DNA"/>
</dbReference>
<accession>A0A9P6NSZ3</accession>
<dbReference type="OrthoDB" id="3264182at2759"/>
<dbReference type="PANTHER" id="PTHR48472">
    <property type="entry name" value="TC1-LIKE TRANSPOSASE DDE DOMAIN-CONTAINING PROTEIN"/>
    <property type="match status" value="1"/>
</dbReference>
<gene>
    <name evidence="1" type="ORF">CROQUDRAFT_684634</name>
</gene>
<sequence length="135" mass="15457">MMLYYSTKAVIHDPTTYQKTGWSQVYKCHECQLMEPALFLDEICKKVYNETGVLASPVVIDWELQEHLQLTLKKAGVSNVLKNLHAKAIFMHQIAEIPSEFFVFTDKSAICDLDLLQTRQHSKKGLCTTCYVPCL</sequence>
<dbReference type="Proteomes" id="UP000886653">
    <property type="component" value="Unassembled WGS sequence"/>
</dbReference>
<proteinExistence type="predicted"/>
<dbReference type="PANTHER" id="PTHR48472:SF1">
    <property type="entry name" value="TC1-LIKE TRANSPOSASE DDE DOMAIN-CONTAINING PROTEIN"/>
    <property type="match status" value="1"/>
</dbReference>
<evidence type="ECO:0000313" key="1">
    <source>
        <dbReference type="EMBL" id="KAG0149792.1"/>
    </source>
</evidence>
<comment type="caution">
    <text evidence="1">The sequence shown here is derived from an EMBL/GenBank/DDBJ whole genome shotgun (WGS) entry which is preliminary data.</text>
</comment>